<keyword evidence="7" id="KW-1185">Reference proteome</keyword>
<dbReference type="GO" id="GO:0016052">
    <property type="term" value="P:carbohydrate catabolic process"/>
    <property type="evidence" value="ECO:0007669"/>
    <property type="project" value="InterPro"/>
</dbReference>
<dbReference type="AlphaFoldDB" id="A0A1Y1UQ68"/>
<name>A0A1Y1UQ68_9TREE</name>
<dbReference type="EC" id="3.2.1.22" evidence="2"/>
<dbReference type="InterPro" id="IPR038417">
    <property type="entry name" value="Alpga-gal_N_sf"/>
</dbReference>
<dbReference type="CDD" id="cd14791">
    <property type="entry name" value="GH36"/>
    <property type="match status" value="1"/>
</dbReference>
<keyword evidence="4" id="KW-0326">Glycosidase</keyword>
<dbReference type="InterPro" id="IPR031704">
    <property type="entry name" value="Glyco_hydro_36_N"/>
</dbReference>
<organism evidence="6 7">
    <name type="scientific">Kockovaella imperatae</name>
    <dbReference type="NCBI Taxonomy" id="4999"/>
    <lineage>
        <taxon>Eukaryota</taxon>
        <taxon>Fungi</taxon>
        <taxon>Dikarya</taxon>
        <taxon>Basidiomycota</taxon>
        <taxon>Agaricomycotina</taxon>
        <taxon>Tremellomycetes</taxon>
        <taxon>Tremellales</taxon>
        <taxon>Cuniculitremaceae</taxon>
        <taxon>Kockovaella</taxon>
    </lineage>
</organism>
<dbReference type="Gene3D" id="3.20.20.70">
    <property type="entry name" value="Aldolase class I"/>
    <property type="match status" value="1"/>
</dbReference>
<comment type="caution">
    <text evidence="6">The sequence shown here is derived from an EMBL/GenBank/DDBJ whole genome shotgun (WGS) entry which is preliminary data.</text>
</comment>
<dbReference type="Gene3D" id="2.70.98.60">
    <property type="entry name" value="alpha-galactosidase from lactobacil brevis"/>
    <property type="match status" value="1"/>
</dbReference>
<dbReference type="Pfam" id="PF02065">
    <property type="entry name" value="Melibiase"/>
    <property type="match status" value="1"/>
</dbReference>
<dbReference type="InParanoid" id="A0A1Y1UQ68"/>
<sequence length="710" mass="79740">MKAQKLTLESDQLRVNIHVDDVGQVLLQSIEPLSGKINLESFPKRRFDHSLLPLTQVRVDCHGNASYKTSTSLIGSTDSLNLRYESHELRSDDLSKSLDVVLKDSETGVSVNSHLQIYNGIPVLRSHVTIQNDSHKPHDLYQVSSLVVPAMARCPSWWHKYSVSYARNTWFREAQWDTQTLSSLGIDDFGIYDIPDPKDASLANFSLSNDSTFSTQGHLNMGALHGPGHTWMWQVESNAAWTWEIGDFRDNVYLATAGSTRGWSLVLQPGSSHTTCPTALACVNGDFEEAMSALTAYRRTIIRPHKDHTDLPVIFNDYMNCLLGDPNEEKILALIQPVVDAGAEYFVIDAGWYADDSDWWDGVGEWVPSTKRFPKGFSWLIGEIEKKGLKPGLWLEPEVIGVKSPLASKLPLEAFFQRNGQRVVEKGRYQLNYKHPLVRQHMDEVVSRLIETCHVKYFKFDYNIQTSLGTDTANGSSAEGQAEHCLAYLAWVKQTLDRYPELVIENCSSGGQRLDYAMLSVHTLQSTSDQQDPVRYAAIAAACPTAVIPEQSATWAYPQPDWSDEINALTVVNSLLGRIHLSGRLDLLSASQHQLVAEGMQVYKEYRSRIPYFKPFWPLGLPKWHDEWLALGMWSSAASGEAEAFISVWRRGGPTTMSLPMSNLGSRKVSVQVLYPVSMEAEVNWDSSDRALLVKLPEHICARLLKISMH</sequence>
<dbReference type="GO" id="GO:0004557">
    <property type="term" value="F:alpha-galactosidase activity"/>
    <property type="evidence" value="ECO:0007669"/>
    <property type="project" value="UniProtKB-EC"/>
</dbReference>
<protein>
    <recommendedName>
        <fullName evidence="2">alpha-galactosidase</fullName>
        <ecNumber evidence="2">3.2.1.22</ecNumber>
    </recommendedName>
</protein>
<evidence type="ECO:0000313" key="7">
    <source>
        <dbReference type="Proteomes" id="UP000193218"/>
    </source>
</evidence>
<reference evidence="6 7" key="1">
    <citation type="submission" date="2017-03" db="EMBL/GenBank/DDBJ databases">
        <title>Widespread Adenine N6-methylation of Active Genes in Fungi.</title>
        <authorList>
            <consortium name="DOE Joint Genome Institute"/>
            <person name="Mondo S.J."/>
            <person name="Dannebaum R.O."/>
            <person name="Kuo R.C."/>
            <person name="Louie K.B."/>
            <person name="Bewick A.J."/>
            <person name="Labutti K."/>
            <person name="Haridas S."/>
            <person name="Kuo A."/>
            <person name="Salamov A."/>
            <person name="Ahrendt S.R."/>
            <person name="Lau R."/>
            <person name="Bowen B.P."/>
            <person name="Lipzen A."/>
            <person name="Sullivan W."/>
            <person name="Andreopoulos W.B."/>
            <person name="Clum A."/>
            <person name="Lindquist E."/>
            <person name="Daum C."/>
            <person name="Northen T.R."/>
            <person name="Ramamoorthy G."/>
            <person name="Schmitz R.J."/>
            <person name="Gryganskyi A."/>
            <person name="Culley D."/>
            <person name="Magnuson J."/>
            <person name="James T.Y."/>
            <person name="O'Malley M.A."/>
            <person name="Stajich J.E."/>
            <person name="Spatafora J.W."/>
            <person name="Visel A."/>
            <person name="Grigoriev I.V."/>
        </authorList>
    </citation>
    <scope>NUCLEOTIDE SEQUENCE [LARGE SCALE GENOMIC DNA]</scope>
    <source>
        <strain evidence="6 7">NRRL Y-17943</strain>
    </source>
</reference>
<evidence type="ECO:0000259" key="5">
    <source>
        <dbReference type="Pfam" id="PF16875"/>
    </source>
</evidence>
<dbReference type="STRING" id="4999.A0A1Y1UQ68"/>
<dbReference type="Proteomes" id="UP000193218">
    <property type="component" value="Unassembled WGS sequence"/>
</dbReference>
<evidence type="ECO:0000256" key="4">
    <source>
        <dbReference type="ARBA" id="ARBA00023295"/>
    </source>
</evidence>
<dbReference type="SUPFAM" id="SSF51445">
    <property type="entry name" value="(Trans)glycosidases"/>
    <property type="match status" value="1"/>
</dbReference>
<keyword evidence="3" id="KW-0378">Hydrolase</keyword>
<dbReference type="InterPro" id="IPR002252">
    <property type="entry name" value="Glyco_hydro_36"/>
</dbReference>
<feature type="domain" description="Glycosyl hydrolase family 36 N-terminal" evidence="5">
    <location>
        <begin position="62"/>
        <end position="180"/>
    </location>
</feature>
<gene>
    <name evidence="6" type="ORF">BD324DRAFT_616873</name>
</gene>
<dbReference type="PRINTS" id="PR00743">
    <property type="entry name" value="GLHYDRLASE36"/>
</dbReference>
<dbReference type="InterPro" id="IPR013785">
    <property type="entry name" value="Aldolase_TIM"/>
</dbReference>
<proteinExistence type="predicted"/>
<accession>A0A1Y1UQ68</accession>
<evidence type="ECO:0000256" key="2">
    <source>
        <dbReference type="ARBA" id="ARBA00012755"/>
    </source>
</evidence>
<evidence type="ECO:0000256" key="3">
    <source>
        <dbReference type="ARBA" id="ARBA00022801"/>
    </source>
</evidence>
<dbReference type="Pfam" id="PF16875">
    <property type="entry name" value="Glyco_hydro_36N"/>
    <property type="match status" value="1"/>
</dbReference>
<dbReference type="PANTHER" id="PTHR43053">
    <property type="entry name" value="GLYCOSIDASE FAMILY 31"/>
    <property type="match status" value="1"/>
</dbReference>
<evidence type="ECO:0000313" key="6">
    <source>
        <dbReference type="EMBL" id="ORX40208.1"/>
    </source>
</evidence>
<dbReference type="OrthoDB" id="5795902at2759"/>
<dbReference type="PANTHER" id="PTHR43053:SF3">
    <property type="entry name" value="ALPHA-GALACTOSIDASE C-RELATED"/>
    <property type="match status" value="1"/>
</dbReference>
<dbReference type="InterPro" id="IPR017853">
    <property type="entry name" value="GH"/>
</dbReference>
<dbReference type="GeneID" id="33556669"/>
<evidence type="ECO:0000256" key="1">
    <source>
        <dbReference type="ARBA" id="ARBA00001255"/>
    </source>
</evidence>
<dbReference type="RefSeq" id="XP_021873993.1">
    <property type="nucleotide sequence ID" value="XM_022014861.1"/>
</dbReference>
<comment type="catalytic activity">
    <reaction evidence="1">
        <text>Hydrolysis of terminal, non-reducing alpha-D-galactose residues in alpha-D-galactosides, including galactose oligosaccharides, galactomannans and galactolipids.</text>
        <dbReference type="EC" id="3.2.1.22"/>
    </reaction>
</comment>
<dbReference type="InterPro" id="IPR050985">
    <property type="entry name" value="Alpha-glycosidase_related"/>
</dbReference>
<dbReference type="EMBL" id="NBSH01000002">
    <property type="protein sequence ID" value="ORX40208.1"/>
    <property type="molecule type" value="Genomic_DNA"/>
</dbReference>